<name>A0ABY7D1R5_9BASI</name>
<sequence>MSIPNRQHVGTPDAGPGETAALDHHKTDLVMQGFNCLSAHQFHWPSSIPSDIPTDISIERLRSKRDIHDHLHSTLLPQLKHQLRIISEALDNPADLRKEPCSKLQLILDTQHTLHRTLDQIIRAVDEIIPGIVPEPIQTNDQHFQELKCYRLHGLDEAIRSRLRIDLINYFDTSSSIIEKIKLSKNKHPGRINYNSIVVNRSIDLAIKWLKGSELHIIPNLWVDATQNIYSAYSEYFNMFRPHLEPMMSQPATQLSRSVLPIIKLSKLFFDKLEREAKRQKQAPLFTEMSSHQLNFLHQSAEELGDAVMNLIFDLEDADTHPPADTSSYLIRNIGMLSKLFQPYVHLAELYIAALFPDINGLSSQTYFRSWFVSWNTMFLTASHNAIQAANAFAQND</sequence>
<dbReference type="PANTHER" id="PTHR33069">
    <property type="entry name" value="CHROMOSOME 7, WHOLE GENOME SHOTGUN SEQUENCE-RELATED"/>
    <property type="match status" value="1"/>
</dbReference>
<proteinExistence type="predicted"/>
<reference evidence="2" key="1">
    <citation type="submission" date="2022-10" db="EMBL/GenBank/DDBJ databases">
        <title>Puccinia triticina Genome sequencing and assembly.</title>
        <authorList>
            <person name="Li C."/>
        </authorList>
    </citation>
    <scope>NUCLEOTIDE SEQUENCE</scope>
    <source>
        <strain evidence="2">Pt15</strain>
    </source>
</reference>
<evidence type="ECO:0000256" key="1">
    <source>
        <dbReference type="SAM" id="MobiDB-lite"/>
    </source>
</evidence>
<evidence type="ECO:0000313" key="2">
    <source>
        <dbReference type="EMBL" id="WAQ91529.1"/>
    </source>
</evidence>
<evidence type="ECO:0000313" key="3">
    <source>
        <dbReference type="Proteomes" id="UP001164743"/>
    </source>
</evidence>
<dbReference type="RefSeq" id="XP_053027084.1">
    <property type="nucleotide sequence ID" value="XM_053163127.1"/>
</dbReference>
<dbReference type="Proteomes" id="UP001164743">
    <property type="component" value="Chromosome 14A"/>
</dbReference>
<dbReference type="EMBL" id="CP110434">
    <property type="protein sequence ID" value="WAQ91529.1"/>
    <property type="molecule type" value="Genomic_DNA"/>
</dbReference>
<dbReference type="PANTHER" id="PTHR33069:SF3">
    <property type="entry name" value="DYNEIN HEAVY CHAIN TAIL DOMAIN-CONTAINING PROTEIN"/>
    <property type="match status" value="1"/>
</dbReference>
<organism evidence="2 3">
    <name type="scientific">Puccinia triticina</name>
    <dbReference type="NCBI Taxonomy" id="208348"/>
    <lineage>
        <taxon>Eukaryota</taxon>
        <taxon>Fungi</taxon>
        <taxon>Dikarya</taxon>
        <taxon>Basidiomycota</taxon>
        <taxon>Pucciniomycotina</taxon>
        <taxon>Pucciniomycetes</taxon>
        <taxon>Pucciniales</taxon>
        <taxon>Pucciniaceae</taxon>
        <taxon>Puccinia</taxon>
    </lineage>
</organism>
<feature type="region of interest" description="Disordered" evidence="1">
    <location>
        <begin position="1"/>
        <end position="20"/>
    </location>
</feature>
<protein>
    <submittedName>
        <fullName evidence="2">Uncharacterized protein</fullName>
    </submittedName>
</protein>
<dbReference type="GeneID" id="77804022"/>
<gene>
    <name evidence="2" type="ORF">PtA15_14A413</name>
</gene>
<accession>A0ABY7D1R5</accession>
<keyword evidence="3" id="KW-1185">Reference proteome</keyword>